<dbReference type="PANTHER" id="PTHR48050">
    <property type="entry name" value="STEROL 3-BETA-GLUCOSYLTRANSFERASE"/>
    <property type="match status" value="1"/>
</dbReference>
<dbReference type="Pfam" id="PF06722">
    <property type="entry name" value="EryCIII-like_C"/>
    <property type="match status" value="1"/>
</dbReference>
<evidence type="ECO:0000313" key="3">
    <source>
        <dbReference type="Proteomes" id="UP000629098"/>
    </source>
</evidence>
<dbReference type="CDD" id="cd03784">
    <property type="entry name" value="GT1_Gtf-like"/>
    <property type="match status" value="1"/>
</dbReference>
<accession>A0A8J6XEZ7</accession>
<dbReference type="AlphaFoldDB" id="A0A8J6XEZ7"/>
<name>A0A8J6XEZ7_9CYAN</name>
<evidence type="ECO:0000259" key="1">
    <source>
        <dbReference type="Pfam" id="PF06722"/>
    </source>
</evidence>
<keyword evidence="3" id="KW-1185">Reference proteome</keyword>
<dbReference type="FunFam" id="3.40.50.2000:FF:000072">
    <property type="entry name" value="Glycosyl transferase"/>
    <property type="match status" value="1"/>
</dbReference>
<dbReference type="GO" id="GO:0008194">
    <property type="term" value="F:UDP-glycosyltransferase activity"/>
    <property type="evidence" value="ECO:0007669"/>
    <property type="project" value="InterPro"/>
</dbReference>
<dbReference type="GO" id="GO:0016758">
    <property type="term" value="F:hexosyltransferase activity"/>
    <property type="evidence" value="ECO:0007669"/>
    <property type="project" value="UniProtKB-ARBA"/>
</dbReference>
<dbReference type="RefSeq" id="WP_190825729.1">
    <property type="nucleotide sequence ID" value="NZ_CAWPPI010000025.1"/>
</dbReference>
<dbReference type="InterPro" id="IPR002213">
    <property type="entry name" value="UDP_glucos_trans"/>
</dbReference>
<dbReference type="GO" id="GO:0017000">
    <property type="term" value="P:antibiotic biosynthetic process"/>
    <property type="evidence" value="ECO:0007669"/>
    <property type="project" value="UniProtKB-ARBA"/>
</dbReference>
<dbReference type="Gene3D" id="3.40.50.2000">
    <property type="entry name" value="Glycogen Phosphorylase B"/>
    <property type="match status" value="2"/>
</dbReference>
<gene>
    <name evidence="2" type="ORF">ICL16_04725</name>
</gene>
<comment type="caution">
    <text evidence="2">The sequence shown here is derived from an EMBL/GenBank/DDBJ whole genome shotgun (WGS) entry which is preliminary data.</text>
</comment>
<reference evidence="2" key="1">
    <citation type="submission" date="2020-09" db="EMBL/GenBank/DDBJ databases">
        <title>Iningainema tapete sp. nov. (Scytonemataceae, Cyanobacteria) from greenhouses in central Florida (USA) produces two types of nodularin with biosynthetic potential for microcystin-LR and anabaenopeptins.</title>
        <authorList>
            <person name="Berthold D.E."/>
            <person name="Lefler F.W."/>
            <person name="Huang I.-S."/>
            <person name="Abdulla H."/>
            <person name="Zimba P.V."/>
            <person name="Laughinghouse H.D. IV."/>
        </authorList>
    </citation>
    <scope>NUCLEOTIDE SEQUENCE</scope>
    <source>
        <strain evidence="2">BLCCT55</strain>
    </source>
</reference>
<feature type="domain" description="Erythromycin biosynthesis protein CIII-like C-terminal" evidence="1">
    <location>
        <begin position="282"/>
        <end position="422"/>
    </location>
</feature>
<dbReference type="InterPro" id="IPR010610">
    <property type="entry name" value="EryCIII-like_C"/>
</dbReference>
<dbReference type="PANTHER" id="PTHR48050:SF13">
    <property type="entry name" value="STEROL 3-BETA-GLUCOSYLTRANSFERASE UGT80A2"/>
    <property type="match status" value="1"/>
</dbReference>
<dbReference type="Proteomes" id="UP000629098">
    <property type="component" value="Unassembled WGS sequence"/>
</dbReference>
<dbReference type="InterPro" id="IPR050426">
    <property type="entry name" value="Glycosyltransferase_28"/>
</dbReference>
<organism evidence="2 3">
    <name type="scientific">Iningainema tapete BLCC-T55</name>
    <dbReference type="NCBI Taxonomy" id="2748662"/>
    <lineage>
        <taxon>Bacteria</taxon>
        <taxon>Bacillati</taxon>
        <taxon>Cyanobacteriota</taxon>
        <taxon>Cyanophyceae</taxon>
        <taxon>Nostocales</taxon>
        <taxon>Scytonemataceae</taxon>
        <taxon>Iningainema tapete</taxon>
    </lineage>
</organism>
<proteinExistence type="predicted"/>
<protein>
    <submittedName>
        <fullName evidence="2">Glycosyltransferase</fullName>
    </submittedName>
</protein>
<dbReference type="SUPFAM" id="SSF53756">
    <property type="entry name" value="UDP-Glycosyltransferase/glycogen phosphorylase"/>
    <property type="match status" value="1"/>
</dbReference>
<dbReference type="EMBL" id="JACXAE010000025">
    <property type="protein sequence ID" value="MBD2771432.1"/>
    <property type="molecule type" value="Genomic_DNA"/>
</dbReference>
<evidence type="ECO:0000313" key="2">
    <source>
        <dbReference type="EMBL" id="MBD2771432.1"/>
    </source>
</evidence>
<sequence length="437" mass="48341">MTRFLIGTIAAAGHINPALPIARKLVEHNHEVWWYTGSGFKEKIEATGAHHVPIRTGIDFTDINTIPKSWLEQKDALKGVAQFKFYLKHGFIDSAVTQLQDLTEILHEFPADILLCDVFFLGMSWLHEKTGLPWAAFGMSALPFSSRDTAPFGLGMQPRNSATGRLRNACLNWLSQNILMRDVTVHLDKVRASVGLPRQKQDFFTAALSPFLYLQGTTPSFEYPRSDLPPQVHFIGSSLPSTLSDFKPPTWWDELKCDKPVIHVTQGTVATEVGNLIVPTIKALANEDVLVVATTGGQPVEHLQYLPIPDNVRLERFIPHAHLLPYVDVMVTNGGFNGVQSALAFGVPMVTAGQTEEKPEICARVDWAGVGIDLKTSTPTPKQIRDAVMKILSSSEYRAKAESFKAEINGYDAPTLATKLLEQLALTKKPVFRMAGY</sequence>